<reference evidence="2 3" key="1">
    <citation type="submission" date="2024-04" db="EMBL/GenBank/DDBJ databases">
        <authorList>
            <person name="Fracassetti M."/>
        </authorList>
    </citation>
    <scope>NUCLEOTIDE SEQUENCE [LARGE SCALE GENOMIC DNA]</scope>
</reference>
<evidence type="ECO:0000313" key="2">
    <source>
        <dbReference type="EMBL" id="CAL1387241.1"/>
    </source>
</evidence>
<evidence type="ECO:0000256" key="1">
    <source>
        <dbReference type="SAM" id="MobiDB-lite"/>
    </source>
</evidence>
<name>A0AAV2EMN2_9ROSI</name>
<protein>
    <submittedName>
        <fullName evidence="2">Uncharacterized protein</fullName>
    </submittedName>
</protein>
<dbReference type="AlphaFoldDB" id="A0AAV2EMN2"/>
<keyword evidence="3" id="KW-1185">Reference proteome</keyword>
<evidence type="ECO:0000313" key="3">
    <source>
        <dbReference type="Proteomes" id="UP001497516"/>
    </source>
</evidence>
<gene>
    <name evidence="2" type="ORF">LTRI10_LOCUS28239</name>
</gene>
<organism evidence="2 3">
    <name type="scientific">Linum trigynum</name>
    <dbReference type="NCBI Taxonomy" id="586398"/>
    <lineage>
        <taxon>Eukaryota</taxon>
        <taxon>Viridiplantae</taxon>
        <taxon>Streptophyta</taxon>
        <taxon>Embryophyta</taxon>
        <taxon>Tracheophyta</taxon>
        <taxon>Spermatophyta</taxon>
        <taxon>Magnoliopsida</taxon>
        <taxon>eudicotyledons</taxon>
        <taxon>Gunneridae</taxon>
        <taxon>Pentapetalae</taxon>
        <taxon>rosids</taxon>
        <taxon>fabids</taxon>
        <taxon>Malpighiales</taxon>
        <taxon>Linaceae</taxon>
        <taxon>Linum</taxon>
    </lineage>
</organism>
<proteinExistence type="predicted"/>
<accession>A0AAV2EMN2</accession>
<feature type="region of interest" description="Disordered" evidence="1">
    <location>
        <begin position="1"/>
        <end position="29"/>
    </location>
</feature>
<dbReference type="Proteomes" id="UP001497516">
    <property type="component" value="Chromosome 5"/>
</dbReference>
<sequence length="114" mass="12672">MVGVLDRRQRQRCGSESVAARTMQGGGGATTIAALKSTSGLGGGARGRRVRGRKELGMAREMFREGRERSGEGKSWVWRSRGRERDMFGEGREGEVWSGKRICDAEEGERNRRL</sequence>
<dbReference type="EMBL" id="OZ034818">
    <property type="protein sequence ID" value="CAL1387241.1"/>
    <property type="molecule type" value="Genomic_DNA"/>
</dbReference>